<protein>
    <recommendedName>
        <fullName evidence="1">2,4-diaminopentanoate dehydrogenase C-terminal domain-containing protein</fullName>
    </recommendedName>
</protein>
<dbReference type="InterPro" id="IPR045760">
    <property type="entry name" value="DAP_DH_C"/>
</dbReference>
<dbReference type="CDD" id="cd24146">
    <property type="entry name" value="nat-AmDH_N_like"/>
    <property type="match status" value="1"/>
</dbReference>
<dbReference type="InterPro" id="IPR036291">
    <property type="entry name" value="NAD(P)-bd_dom_sf"/>
</dbReference>
<comment type="caution">
    <text evidence="2">The sequence shown here is derived from an EMBL/GenBank/DDBJ whole genome shotgun (WGS) entry which is preliminary data.</text>
</comment>
<dbReference type="Gene3D" id="3.40.50.720">
    <property type="entry name" value="NAD(P)-binding Rossmann-like Domain"/>
    <property type="match status" value="1"/>
</dbReference>
<evidence type="ECO:0000313" key="3">
    <source>
        <dbReference type="Proteomes" id="UP000618733"/>
    </source>
</evidence>
<keyword evidence="3" id="KW-1185">Reference proteome</keyword>
<dbReference type="EMBL" id="JAEHOI010000006">
    <property type="protein sequence ID" value="MBK0422034.1"/>
    <property type="molecule type" value="Genomic_DNA"/>
</dbReference>
<reference evidence="2" key="1">
    <citation type="submission" date="2020-12" db="EMBL/GenBank/DDBJ databases">
        <title>Leucobacter sp. CAS2, isolated from Chromium sludge.</title>
        <authorList>
            <person name="Xu Z."/>
        </authorList>
    </citation>
    <scope>NUCLEOTIDE SEQUENCE</scope>
    <source>
        <strain evidence="2">CSA2</strain>
    </source>
</reference>
<sequence>MTDRIPPRVVLVGLGAVGRAVGARVIADGRARVIGAVDRAPALAGVPLDDLLPGAAPEAPVVTSIAEAPDADVAFVATTSHIAGVEPAILELLDRGMHVVSIAEELGYGHYDHQTIAARIDERATARGLTVLGTGCNPGILLDTLPLLLTGLTSEVTRVTVRRTAEMSGYGGILAKFGFGLDEQAFARARTGGEVIGHVGFRESVAALAAGLGWQLEEIEVDDPAAALLAPAPRATSHLTLDTDSVVVVRHAARGLVGGDVVIDAVIDFGIFEEGDPFPEGDRWLIESEARTIEFASSRIDSSGATVSVAANVIPSAAHLPPGLLTMADLPVQTIAGRAAPRTATHTSKGATHHV</sequence>
<gene>
    <name evidence="2" type="ORF">JD292_08100</name>
</gene>
<proteinExistence type="predicted"/>
<accession>A0A934QEM0</accession>
<dbReference type="AlphaFoldDB" id="A0A934QEM0"/>
<organism evidence="2 3">
    <name type="scientific">Leucobacter edaphi</name>
    <dbReference type="NCBI Taxonomy" id="2796472"/>
    <lineage>
        <taxon>Bacteria</taxon>
        <taxon>Bacillati</taxon>
        <taxon>Actinomycetota</taxon>
        <taxon>Actinomycetes</taxon>
        <taxon>Micrococcales</taxon>
        <taxon>Microbacteriaceae</taxon>
        <taxon>Leucobacter</taxon>
    </lineage>
</organism>
<evidence type="ECO:0000259" key="1">
    <source>
        <dbReference type="Pfam" id="PF19328"/>
    </source>
</evidence>
<dbReference type="SUPFAM" id="SSF51735">
    <property type="entry name" value="NAD(P)-binding Rossmann-fold domains"/>
    <property type="match status" value="1"/>
</dbReference>
<dbReference type="Pfam" id="PF19328">
    <property type="entry name" value="DAP_DH_C"/>
    <property type="match status" value="1"/>
</dbReference>
<dbReference type="Proteomes" id="UP000618733">
    <property type="component" value="Unassembled WGS sequence"/>
</dbReference>
<name>A0A934QEM0_9MICO</name>
<dbReference type="RefSeq" id="WP_200132225.1">
    <property type="nucleotide sequence ID" value="NZ_JAEHOI010000006.1"/>
</dbReference>
<feature type="domain" description="2,4-diaminopentanoate dehydrogenase C-terminal" evidence="1">
    <location>
        <begin position="141"/>
        <end position="334"/>
    </location>
</feature>
<evidence type="ECO:0000313" key="2">
    <source>
        <dbReference type="EMBL" id="MBK0422034.1"/>
    </source>
</evidence>